<evidence type="ECO:0000256" key="1">
    <source>
        <dbReference type="SAM" id="SignalP"/>
    </source>
</evidence>
<dbReference type="Proteomes" id="UP001295423">
    <property type="component" value="Unassembled WGS sequence"/>
</dbReference>
<dbReference type="InterPro" id="IPR032710">
    <property type="entry name" value="NTF2-like_dom_sf"/>
</dbReference>
<dbReference type="AlphaFoldDB" id="A0AAD2FZ20"/>
<organism evidence="3 4">
    <name type="scientific">Cylindrotheca closterium</name>
    <dbReference type="NCBI Taxonomy" id="2856"/>
    <lineage>
        <taxon>Eukaryota</taxon>
        <taxon>Sar</taxon>
        <taxon>Stramenopiles</taxon>
        <taxon>Ochrophyta</taxon>
        <taxon>Bacillariophyta</taxon>
        <taxon>Bacillariophyceae</taxon>
        <taxon>Bacillariophycidae</taxon>
        <taxon>Bacillariales</taxon>
        <taxon>Bacillariaceae</taxon>
        <taxon>Cylindrotheca</taxon>
    </lineage>
</organism>
<dbReference type="SUPFAM" id="SSF54427">
    <property type="entry name" value="NTF2-like"/>
    <property type="match status" value="1"/>
</dbReference>
<dbReference type="Gene3D" id="3.10.450.50">
    <property type="match status" value="1"/>
</dbReference>
<feature type="signal peptide" evidence="1">
    <location>
        <begin position="1"/>
        <end position="23"/>
    </location>
</feature>
<name>A0AAD2FZ20_9STRA</name>
<evidence type="ECO:0000313" key="3">
    <source>
        <dbReference type="EMBL" id="CAJ1957358.1"/>
    </source>
</evidence>
<comment type="caution">
    <text evidence="3">The sequence shown here is derived from an EMBL/GenBank/DDBJ whole genome shotgun (WGS) entry which is preliminary data.</text>
</comment>
<keyword evidence="4" id="KW-1185">Reference proteome</keyword>
<keyword evidence="1" id="KW-0732">Signal</keyword>
<dbReference type="PANTHER" id="PTHR33747">
    <property type="entry name" value="UPF0225 PROTEIN SCO1677"/>
    <property type="match status" value="1"/>
</dbReference>
<dbReference type="EMBL" id="CAKOGP040001939">
    <property type="protein sequence ID" value="CAJ1957358.1"/>
    <property type="molecule type" value="Genomic_DNA"/>
</dbReference>
<proteinExistence type="predicted"/>
<protein>
    <recommendedName>
        <fullName evidence="2">YchJ-like middle NTF2-like domain-containing protein</fullName>
    </recommendedName>
</protein>
<evidence type="ECO:0000259" key="2">
    <source>
        <dbReference type="Pfam" id="PF17775"/>
    </source>
</evidence>
<dbReference type="Pfam" id="PF17775">
    <property type="entry name" value="YchJ_M-like"/>
    <property type="match status" value="1"/>
</dbReference>
<feature type="chain" id="PRO_5042085148" description="YchJ-like middle NTF2-like domain-containing protein" evidence="1">
    <location>
        <begin position="24"/>
        <end position="212"/>
    </location>
</feature>
<dbReference type="InterPro" id="IPR048469">
    <property type="entry name" value="YchJ-like_M"/>
</dbReference>
<reference evidence="3" key="1">
    <citation type="submission" date="2023-08" db="EMBL/GenBank/DDBJ databases">
        <authorList>
            <person name="Audoor S."/>
            <person name="Bilcke G."/>
        </authorList>
    </citation>
    <scope>NUCLEOTIDE SEQUENCE</scope>
</reference>
<accession>A0AAD2FZ20</accession>
<dbReference type="PANTHER" id="PTHR33747:SF1">
    <property type="entry name" value="ADENYLATE CYCLASE-ASSOCIATED CAP C-TERMINAL DOMAIN-CONTAINING PROTEIN"/>
    <property type="match status" value="1"/>
</dbReference>
<gene>
    <name evidence="3" type="ORF">CYCCA115_LOCUS16677</name>
</gene>
<dbReference type="Pfam" id="PF02810">
    <property type="entry name" value="SEC-C"/>
    <property type="match status" value="1"/>
</dbReference>
<dbReference type="InterPro" id="IPR004027">
    <property type="entry name" value="SEC_C_motif"/>
</dbReference>
<feature type="domain" description="YchJ-like middle NTF2-like" evidence="2">
    <location>
        <begin position="94"/>
        <end position="204"/>
    </location>
</feature>
<evidence type="ECO:0000313" key="4">
    <source>
        <dbReference type="Proteomes" id="UP001295423"/>
    </source>
</evidence>
<sequence>MVSCRCFFVALVLLLVTLDCSYAFAAKKKGGGKKRASTPKGFGAPPPTLEEVLGKFRNRVPQDAESRPCPCGTGKSYGECCGPFHGGSPCLTMTDVLRSRYSAFAWRNIKHVMATTHPVCRDYREDKVEWAEDLNKSGMFDSFDFVKLEAGPEEPSADQENEGYMTFKVILRAKENTGSDLTGKETIVKEQSRFLYDSDDGSWRMLQNIKIN</sequence>